<dbReference type="GO" id="GO:0003700">
    <property type="term" value="F:DNA-binding transcription factor activity"/>
    <property type="evidence" value="ECO:0007669"/>
    <property type="project" value="InterPro"/>
</dbReference>
<evidence type="ECO:0000259" key="6">
    <source>
        <dbReference type="PROSITE" id="PS50949"/>
    </source>
</evidence>
<dbReference type="CDD" id="cd07377">
    <property type="entry name" value="WHTH_GntR"/>
    <property type="match status" value="1"/>
</dbReference>
<evidence type="ECO:0000256" key="1">
    <source>
        <dbReference type="ARBA" id="ARBA00005384"/>
    </source>
</evidence>
<dbReference type="Proteomes" id="UP000181917">
    <property type="component" value="Unassembled WGS sequence"/>
</dbReference>
<dbReference type="Gene3D" id="1.10.10.10">
    <property type="entry name" value="Winged helix-like DNA-binding domain superfamily/Winged helix DNA-binding domain"/>
    <property type="match status" value="1"/>
</dbReference>
<dbReference type="InterPro" id="IPR051446">
    <property type="entry name" value="HTH_trans_reg/aminotransferase"/>
</dbReference>
<dbReference type="SMART" id="SM00345">
    <property type="entry name" value="HTH_GNTR"/>
    <property type="match status" value="1"/>
</dbReference>
<evidence type="ECO:0000256" key="5">
    <source>
        <dbReference type="ARBA" id="ARBA00023163"/>
    </source>
</evidence>
<evidence type="ECO:0000256" key="4">
    <source>
        <dbReference type="ARBA" id="ARBA00023125"/>
    </source>
</evidence>
<dbReference type="Pfam" id="PF00155">
    <property type="entry name" value="Aminotran_1_2"/>
    <property type="match status" value="1"/>
</dbReference>
<dbReference type="GO" id="GO:0008483">
    <property type="term" value="F:transaminase activity"/>
    <property type="evidence" value="ECO:0007669"/>
    <property type="project" value="UniProtKB-KW"/>
</dbReference>
<dbReference type="InterPro" id="IPR015424">
    <property type="entry name" value="PyrdxlP-dep_Trfase"/>
</dbReference>
<dbReference type="InterPro" id="IPR000524">
    <property type="entry name" value="Tscrpt_reg_HTH_GntR"/>
</dbReference>
<dbReference type="SUPFAM" id="SSF53383">
    <property type="entry name" value="PLP-dependent transferases"/>
    <property type="match status" value="1"/>
</dbReference>
<dbReference type="GO" id="GO:0003677">
    <property type="term" value="F:DNA binding"/>
    <property type="evidence" value="ECO:0007669"/>
    <property type="project" value="UniProtKB-KW"/>
</dbReference>
<keyword evidence="4 7" id="KW-0238">DNA-binding</keyword>
<keyword evidence="2" id="KW-0663">Pyridoxal phosphate</keyword>
<dbReference type="PANTHER" id="PTHR46577">
    <property type="entry name" value="HTH-TYPE TRANSCRIPTIONAL REGULATORY PROTEIN GABR"/>
    <property type="match status" value="1"/>
</dbReference>
<dbReference type="EMBL" id="FNKH01000002">
    <property type="protein sequence ID" value="SDQ41437.1"/>
    <property type="molecule type" value="Genomic_DNA"/>
</dbReference>
<evidence type="ECO:0000313" key="7">
    <source>
        <dbReference type="EMBL" id="SDQ41437.1"/>
    </source>
</evidence>
<dbReference type="STRING" id="37928.SAMN04489742_1023"/>
<dbReference type="Pfam" id="PF00392">
    <property type="entry name" value="GntR"/>
    <property type="match status" value="1"/>
</dbReference>
<organism evidence="7 8">
    <name type="scientific">Crystallibacter crystallopoietes</name>
    <dbReference type="NCBI Taxonomy" id="37928"/>
    <lineage>
        <taxon>Bacteria</taxon>
        <taxon>Bacillati</taxon>
        <taxon>Actinomycetota</taxon>
        <taxon>Actinomycetes</taxon>
        <taxon>Micrococcales</taxon>
        <taxon>Micrococcaceae</taxon>
        <taxon>Crystallibacter</taxon>
    </lineage>
</organism>
<dbReference type="PRINTS" id="PR00035">
    <property type="entry name" value="HTHGNTR"/>
</dbReference>
<name>A0A1H1AP43_9MICC</name>
<dbReference type="InterPro" id="IPR036390">
    <property type="entry name" value="WH_DNA-bd_sf"/>
</dbReference>
<dbReference type="PANTHER" id="PTHR46577:SF1">
    <property type="entry name" value="HTH-TYPE TRANSCRIPTIONAL REGULATORY PROTEIN GABR"/>
    <property type="match status" value="1"/>
</dbReference>
<sequence length="472" mass="50804">MDVQNRRVSATRLHSMIGPLAEEGPAYASLARGIRRLVANGRMLHGTVLPSERELVTELGLSRTTVSRAYSELRDRGFATARQGSGTVITVPGGPASGGQEPMPDGAIELDAAGRHAVDLTCAAPSAPVGMVEHYEAAMAQLPAYISGMGYFPLGLPELRSEIARMYRQRGLETSPEQIVVTNGALAGFAAVIRAVLPPGSRVLAESPSYPNTIASLRHHGARVSAVPIGPDGTDLEAVGQALRRIQPAAMLCLPDFHNPTGTLLDNEGRERWARQLDAAKTVGIVDETAVDLWWDREPDVKPMAVYSDRIVSIGSASKSHWGGLRLGWIRCPRSLQGAVTSMRTSLDLGAPVLEQLVLTRMLQTGNGLPDESRKRIRAERDWLHATLSDQLPGWKANLPAGGLSLWWNLPAPRSTVLAEAAARHGVLLAPGSVFAVEDHGLEHWIRTPFALPHEELERAVPGIVAAWHEVA</sequence>
<dbReference type="KEGG" id="acry:AC20117_12210"/>
<comment type="similarity">
    <text evidence="1">In the C-terminal section; belongs to the class-I pyridoxal-phosphate-dependent aminotransferase family.</text>
</comment>
<gene>
    <name evidence="7" type="ORF">SAMN04489742_1023</name>
</gene>
<evidence type="ECO:0000313" key="8">
    <source>
        <dbReference type="Proteomes" id="UP000181917"/>
    </source>
</evidence>
<keyword evidence="5" id="KW-0804">Transcription</keyword>
<dbReference type="Gene3D" id="3.40.640.10">
    <property type="entry name" value="Type I PLP-dependent aspartate aminotransferase-like (Major domain)"/>
    <property type="match status" value="1"/>
</dbReference>
<evidence type="ECO:0000256" key="2">
    <source>
        <dbReference type="ARBA" id="ARBA00022898"/>
    </source>
</evidence>
<keyword evidence="7" id="KW-0032">Aminotransferase</keyword>
<dbReference type="SUPFAM" id="SSF46785">
    <property type="entry name" value="Winged helix' DNA-binding domain"/>
    <property type="match status" value="1"/>
</dbReference>
<dbReference type="PROSITE" id="PS50949">
    <property type="entry name" value="HTH_GNTR"/>
    <property type="match status" value="1"/>
</dbReference>
<dbReference type="InterPro" id="IPR004839">
    <property type="entry name" value="Aminotransferase_I/II_large"/>
</dbReference>
<keyword evidence="7" id="KW-0808">Transferase</keyword>
<dbReference type="GO" id="GO:0030170">
    <property type="term" value="F:pyridoxal phosphate binding"/>
    <property type="evidence" value="ECO:0007669"/>
    <property type="project" value="InterPro"/>
</dbReference>
<dbReference type="InterPro" id="IPR015421">
    <property type="entry name" value="PyrdxlP-dep_Trfase_major"/>
</dbReference>
<protein>
    <submittedName>
        <fullName evidence="7">DNA-binding transcriptional regulator, MocR family, contains an aminotransferase domain</fullName>
    </submittedName>
</protein>
<accession>A0A1H1AP43</accession>
<dbReference type="RefSeq" id="WP_074699508.1">
    <property type="nucleotide sequence ID" value="NZ_CP018863.1"/>
</dbReference>
<evidence type="ECO:0000256" key="3">
    <source>
        <dbReference type="ARBA" id="ARBA00023015"/>
    </source>
</evidence>
<dbReference type="CDD" id="cd00609">
    <property type="entry name" value="AAT_like"/>
    <property type="match status" value="1"/>
</dbReference>
<keyword evidence="3" id="KW-0805">Transcription regulation</keyword>
<proteinExistence type="inferred from homology"/>
<dbReference type="AlphaFoldDB" id="A0A1H1AP43"/>
<feature type="domain" description="HTH gntR-type" evidence="6">
    <location>
        <begin position="24"/>
        <end position="92"/>
    </location>
</feature>
<reference evidence="7 8" key="1">
    <citation type="submission" date="2016-10" db="EMBL/GenBank/DDBJ databases">
        <authorList>
            <person name="de Groot N.N."/>
        </authorList>
    </citation>
    <scope>NUCLEOTIDE SEQUENCE [LARGE SCALE GENOMIC DNA]</scope>
    <source>
        <strain evidence="7 8">DSM 20117</strain>
    </source>
</reference>
<dbReference type="InterPro" id="IPR036388">
    <property type="entry name" value="WH-like_DNA-bd_sf"/>
</dbReference>
<keyword evidence="8" id="KW-1185">Reference proteome</keyword>